<dbReference type="AlphaFoldDB" id="A0A8J7KIQ4"/>
<dbReference type="SUPFAM" id="SSF53098">
    <property type="entry name" value="Ribonuclease H-like"/>
    <property type="match status" value="1"/>
</dbReference>
<reference evidence="2" key="1">
    <citation type="submission" date="2020-11" db="EMBL/GenBank/DDBJ databases">
        <title>Sequencing the genomes of 1000 actinobacteria strains.</title>
        <authorList>
            <person name="Klenk H.-P."/>
        </authorList>
    </citation>
    <scope>NUCLEOTIDE SEQUENCE</scope>
    <source>
        <strain evidence="2">DSM 45356</strain>
    </source>
</reference>
<dbReference type="EMBL" id="JADOUF010000001">
    <property type="protein sequence ID" value="MBG6134526.1"/>
    <property type="molecule type" value="Genomic_DNA"/>
</dbReference>
<evidence type="ECO:0000259" key="1">
    <source>
        <dbReference type="Pfam" id="PF13546"/>
    </source>
</evidence>
<keyword evidence="3" id="KW-1185">Reference proteome</keyword>
<proteinExistence type="predicted"/>
<dbReference type="InterPro" id="IPR012337">
    <property type="entry name" value="RNaseH-like_sf"/>
</dbReference>
<feature type="domain" description="Transposase IS701-like DDE" evidence="1">
    <location>
        <begin position="1"/>
        <end position="270"/>
    </location>
</feature>
<evidence type="ECO:0000313" key="2">
    <source>
        <dbReference type="EMBL" id="MBG6134526.1"/>
    </source>
</evidence>
<name>A0A8J7KIQ4_9ACTN</name>
<gene>
    <name evidence="2" type="ORF">IW245_000720</name>
</gene>
<sequence>MFASLTRRGWQDRSAAYLVGLMTDGRRKSVQPMAARLGEVNEQSLQHFLANTPWDPVPVRAAIARRMYPVVQPAGWVVDDTGYPKSGTSSPCVARQYSGTLGKTGNCQVSTTVHLASDEASCPVNWRLFVPESWDPGSVKAPSDIAHRRARCALPEAEVHREKWRLALDAIDEILDWDIPVPPVLVADCGYGSNAYFRHGLTQRGIRYAVQVAEDLRVLPAGAVRTTVPYSGLGPRPLAVYRDEPVTVKAFITARGHRAAVRVAWRIGSKMRHGRHRPMASRFVFTRVRPAGVASRRLHKGQDLPEVWLIAEWPASAKEPTRYWLSDLPAAMGRSKLIAACKLRWRVEHDYRELKTGLGLDHYEGRKWAGWHHHVTLVAAAHAFCTLQRLHPKVHAPA</sequence>
<organism evidence="2 3">
    <name type="scientific">Longispora fulva</name>
    <dbReference type="NCBI Taxonomy" id="619741"/>
    <lineage>
        <taxon>Bacteria</taxon>
        <taxon>Bacillati</taxon>
        <taxon>Actinomycetota</taxon>
        <taxon>Actinomycetes</taxon>
        <taxon>Micromonosporales</taxon>
        <taxon>Micromonosporaceae</taxon>
        <taxon>Longispora</taxon>
    </lineage>
</organism>
<dbReference type="NCBIfam" id="NF033540">
    <property type="entry name" value="transpos_IS701"/>
    <property type="match status" value="1"/>
</dbReference>
<dbReference type="PANTHER" id="PTHR33627:SF1">
    <property type="entry name" value="TRANSPOSASE"/>
    <property type="match status" value="1"/>
</dbReference>
<accession>A0A8J7KIQ4</accession>
<dbReference type="PANTHER" id="PTHR33627">
    <property type="entry name" value="TRANSPOSASE"/>
    <property type="match status" value="1"/>
</dbReference>
<evidence type="ECO:0000313" key="3">
    <source>
        <dbReference type="Proteomes" id="UP000622552"/>
    </source>
</evidence>
<protein>
    <submittedName>
        <fullName evidence="2">SRSO17 transposase</fullName>
    </submittedName>
</protein>
<comment type="caution">
    <text evidence="2">The sequence shown here is derived from an EMBL/GenBank/DDBJ whole genome shotgun (WGS) entry which is preliminary data.</text>
</comment>
<dbReference type="Pfam" id="PF13546">
    <property type="entry name" value="DDE_5"/>
    <property type="match status" value="1"/>
</dbReference>
<dbReference type="Proteomes" id="UP000622552">
    <property type="component" value="Unassembled WGS sequence"/>
</dbReference>
<dbReference type="InterPro" id="IPR039365">
    <property type="entry name" value="IS701-like"/>
</dbReference>
<dbReference type="InterPro" id="IPR038721">
    <property type="entry name" value="IS701-like_DDE_dom"/>
</dbReference>